<gene>
    <name evidence="1" type="ORF">DFR70_101710</name>
</gene>
<accession>A0A318KAD5</accession>
<dbReference type="AlphaFoldDB" id="A0A318KAD5"/>
<organism evidence="1 2">
    <name type="scientific">Nocardia tenerifensis</name>
    <dbReference type="NCBI Taxonomy" id="228006"/>
    <lineage>
        <taxon>Bacteria</taxon>
        <taxon>Bacillati</taxon>
        <taxon>Actinomycetota</taxon>
        <taxon>Actinomycetes</taxon>
        <taxon>Mycobacteriales</taxon>
        <taxon>Nocardiaceae</taxon>
        <taxon>Nocardia</taxon>
    </lineage>
</organism>
<name>A0A318KAD5_9NOCA</name>
<dbReference type="Proteomes" id="UP000247569">
    <property type="component" value="Unassembled WGS sequence"/>
</dbReference>
<reference evidence="1 2" key="1">
    <citation type="submission" date="2018-05" db="EMBL/GenBank/DDBJ databases">
        <title>Genomic Encyclopedia of Type Strains, Phase IV (KMG-IV): sequencing the most valuable type-strain genomes for metagenomic binning, comparative biology and taxonomic classification.</title>
        <authorList>
            <person name="Goeker M."/>
        </authorList>
    </citation>
    <scope>NUCLEOTIDE SEQUENCE [LARGE SCALE GENOMIC DNA]</scope>
    <source>
        <strain evidence="1 2">DSM 44704</strain>
    </source>
</reference>
<protein>
    <submittedName>
        <fullName evidence="1">Uncharacterized protein</fullName>
    </submittedName>
</protein>
<sequence length="136" mass="15479">MRTGDFIARLRRFGELEWYRHGGGRGDTGEMVPPVVVWRFAEPRPVEFVDVLRGIVDDESREIDWVLDTTRRNWVLVPSRVMAEKEAHHFATEAQAVALLEQEDPEFCLHSVNDLERIVAALDRSADFPVSGCATS</sequence>
<keyword evidence="2" id="KW-1185">Reference proteome</keyword>
<evidence type="ECO:0000313" key="2">
    <source>
        <dbReference type="Proteomes" id="UP000247569"/>
    </source>
</evidence>
<dbReference type="EMBL" id="QJKF01000001">
    <property type="protein sequence ID" value="PXX71288.1"/>
    <property type="molecule type" value="Genomic_DNA"/>
</dbReference>
<proteinExistence type="predicted"/>
<evidence type="ECO:0000313" key="1">
    <source>
        <dbReference type="EMBL" id="PXX71288.1"/>
    </source>
</evidence>
<comment type="caution">
    <text evidence="1">The sequence shown here is derived from an EMBL/GenBank/DDBJ whole genome shotgun (WGS) entry which is preliminary data.</text>
</comment>